<dbReference type="InterPro" id="IPR012340">
    <property type="entry name" value="NA-bd_OB-fold"/>
</dbReference>
<protein>
    <recommendedName>
        <fullName evidence="3">Single-stranded DNA-binding protein</fullName>
    </recommendedName>
</protein>
<dbReference type="CDD" id="cd04496">
    <property type="entry name" value="SSB_OBF"/>
    <property type="match status" value="1"/>
</dbReference>
<feature type="region of interest" description="Disordered" evidence="4">
    <location>
        <begin position="118"/>
        <end position="172"/>
    </location>
</feature>
<dbReference type="Gene3D" id="2.40.50.140">
    <property type="entry name" value="Nucleic acid-binding proteins"/>
    <property type="match status" value="1"/>
</dbReference>
<dbReference type="RefSeq" id="WP_264066141.1">
    <property type="nucleotide sequence ID" value="NZ_JACKTY010000014.1"/>
</dbReference>
<dbReference type="PROSITE" id="PS50935">
    <property type="entry name" value="SSB"/>
    <property type="match status" value="1"/>
</dbReference>
<accession>A0ABT3C7B5</accession>
<reference evidence="5 6" key="1">
    <citation type="journal article" date="2022" name="BMC Genomics">
        <title>Comparative genome analysis of mycobacteria focusing on tRNA and non-coding RNA.</title>
        <authorList>
            <person name="Behra P.R.K."/>
            <person name="Pettersson B.M.F."/>
            <person name="Ramesh M."/>
            <person name="Das S."/>
            <person name="Dasgupta S."/>
            <person name="Kirsebom L.A."/>
        </authorList>
    </citation>
    <scope>NUCLEOTIDE SEQUENCE [LARGE SCALE GENOMIC DNA]</scope>
    <source>
        <strain evidence="5 6">DSM 44078</strain>
    </source>
</reference>
<dbReference type="NCBIfam" id="NF004512">
    <property type="entry name" value="PRK05853.1"/>
    <property type="match status" value="1"/>
</dbReference>
<proteinExistence type="predicted"/>
<dbReference type="InterPro" id="IPR000424">
    <property type="entry name" value="Primosome_PriB/ssb"/>
</dbReference>
<evidence type="ECO:0000256" key="3">
    <source>
        <dbReference type="RuleBase" id="RU000524"/>
    </source>
</evidence>
<dbReference type="SUPFAM" id="SSF50249">
    <property type="entry name" value="Nucleic acid-binding proteins"/>
    <property type="match status" value="1"/>
</dbReference>
<evidence type="ECO:0000256" key="2">
    <source>
        <dbReference type="PROSITE-ProRule" id="PRU00252"/>
    </source>
</evidence>
<feature type="compositionally biased region" description="Basic and acidic residues" evidence="4">
    <location>
        <begin position="149"/>
        <end position="166"/>
    </location>
</feature>
<dbReference type="Proteomes" id="UP001526201">
    <property type="component" value="Unassembled WGS sequence"/>
</dbReference>
<keyword evidence="1 2" id="KW-0238">DNA-binding</keyword>
<dbReference type="GO" id="GO:0003677">
    <property type="term" value="F:DNA binding"/>
    <property type="evidence" value="ECO:0007669"/>
    <property type="project" value="UniProtKB-KW"/>
</dbReference>
<evidence type="ECO:0000256" key="4">
    <source>
        <dbReference type="SAM" id="MobiDB-lite"/>
    </source>
</evidence>
<keyword evidence="6" id="KW-1185">Reference proteome</keyword>
<evidence type="ECO:0000256" key="1">
    <source>
        <dbReference type="ARBA" id="ARBA00023125"/>
    </source>
</evidence>
<evidence type="ECO:0000313" key="5">
    <source>
        <dbReference type="EMBL" id="MCV7225373.1"/>
    </source>
</evidence>
<organism evidence="5 6">
    <name type="scientific">Mycolicibacterium komossense</name>
    <dbReference type="NCBI Taxonomy" id="1779"/>
    <lineage>
        <taxon>Bacteria</taxon>
        <taxon>Bacillati</taxon>
        <taxon>Actinomycetota</taxon>
        <taxon>Actinomycetes</taxon>
        <taxon>Mycobacteriales</taxon>
        <taxon>Mycobacteriaceae</taxon>
        <taxon>Mycolicibacterium</taxon>
    </lineage>
</organism>
<dbReference type="Pfam" id="PF00436">
    <property type="entry name" value="SSB"/>
    <property type="match status" value="1"/>
</dbReference>
<feature type="compositionally biased region" description="Low complexity" evidence="4">
    <location>
        <begin position="120"/>
        <end position="129"/>
    </location>
</feature>
<sequence>MFETPLTVIGRIVTDPQRRRVGEQEVMKFRVASNARRRTGDGSWEAGNSLFVTVNCWGKLATGVGASLAKGDAVIVVGQVYTSEYEDREGVRRSSMELRASAVGPDLSRYIAKIEKHGQPGVAAATPVGAPGGTSEGADAVDCAEDDRADGSHGDVQDGPGDDARRALPLSA</sequence>
<gene>
    <name evidence="5" type="primary">ssb</name>
    <name evidence="5" type="ORF">H7J73_04910</name>
</gene>
<evidence type="ECO:0000313" key="6">
    <source>
        <dbReference type="Proteomes" id="UP001526201"/>
    </source>
</evidence>
<dbReference type="NCBIfam" id="TIGR00621">
    <property type="entry name" value="ssb"/>
    <property type="match status" value="1"/>
</dbReference>
<comment type="caution">
    <text evidence="5">The sequence shown here is derived from an EMBL/GenBank/DDBJ whole genome shotgun (WGS) entry which is preliminary data.</text>
</comment>
<name>A0ABT3C7B5_9MYCO</name>
<dbReference type="InterPro" id="IPR011344">
    <property type="entry name" value="ssDNA-bd"/>
</dbReference>
<dbReference type="EMBL" id="JACKTY010000014">
    <property type="protein sequence ID" value="MCV7225373.1"/>
    <property type="molecule type" value="Genomic_DNA"/>
</dbReference>